<evidence type="ECO:0000313" key="7">
    <source>
        <dbReference type="Proteomes" id="UP000199103"/>
    </source>
</evidence>
<dbReference type="Proteomes" id="UP000199103">
    <property type="component" value="Chromosome I"/>
</dbReference>
<dbReference type="RefSeq" id="WP_091530331.1">
    <property type="nucleotide sequence ID" value="NZ_LT629772.1"/>
</dbReference>
<reference evidence="6 7" key="1">
    <citation type="submission" date="2016-10" db="EMBL/GenBank/DDBJ databases">
        <authorList>
            <person name="de Groot N.N."/>
        </authorList>
    </citation>
    <scope>NUCLEOTIDE SEQUENCE [LARGE SCALE GENOMIC DNA]</scope>
    <source>
        <strain evidence="6 7">DSM 21800</strain>
    </source>
</reference>
<evidence type="ECO:0000256" key="4">
    <source>
        <dbReference type="PROSITE-ProRule" id="PRU00335"/>
    </source>
</evidence>
<dbReference type="Pfam" id="PF00440">
    <property type="entry name" value="TetR_N"/>
    <property type="match status" value="1"/>
</dbReference>
<dbReference type="AlphaFoldDB" id="A0A1H2A768"/>
<proteinExistence type="predicted"/>
<dbReference type="PANTHER" id="PTHR30055">
    <property type="entry name" value="HTH-TYPE TRANSCRIPTIONAL REGULATOR RUTR"/>
    <property type="match status" value="1"/>
</dbReference>
<evidence type="ECO:0000256" key="3">
    <source>
        <dbReference type="ARBA" id="ARBA00023163"/>
    </source>
</evidence>
<keyword evidence="3" id="KW-0804">Transcription</keyword>
<keyword evidence="2 4" id="KW-0238">DNA-binding</keyword>
<feature type="domain" description="HTH tetR-type" evidence="5">
    <location>
        <begin position="10"/>
        <end position="70"/>
    </location>
</feature>
<evidence type="ECO:0000256" key="2">
    <source>
        <dbReference type="ARBA" id="ARBA00023125"/>
    </source>
</evidence>
<feature type="DNA-binding region" description="H-T-H motif" evidence="4">
    <location>
        <begin position="33"/>
        <end position="52"/>
    </location>
</feature>
<evidence type="ECO:0000313" key="6">
    <source>
        <dbReference type="EMBL" id="SDT41821.1"/>
    </source>
</evidence>
<dbReference type="InterPro" id="IPR009057">
    <property type="entry name" value="Homeodomain-like_sf"/>
</dbReference>
<dbReference type="PROSITE" id="PS50977">
    <property type="entry name" value="HTH_TETR_2"/>
    <property type="match status" value="1"/>
</dbReference>
<dbReference type="InterPro" id="IPR023772">
    <property type="entry name" value="DNA-bd_HTH_TetR-type_CS"/>
</dbReference>
<dbReference type="Gene3D" id="1.10.357.10">
    <property type="entry name" value="Tetracycline Repressor, domain 2"/>
    <property type="match status" value="1"/>
</dbReference>
<accession>A0A1H2A768</accession>
<dbReference type="InterPro" id="IPR050109">
    <property type="entry name" value="HTH-type_TetR-like_transc_reg"/>
</dbReference>
<dbReference type="SUPFAM" id="SSF46689">
    <property type="entry name" value="Homeodomain-like"/>
    <property type="match status" value="1"/>
</dbReference>
<dbReference type="GO" id="GO:0003700">
    <property type="term" value="F:DNA-binding transcription factor activity"/>
    <property type="evidence" value="ECO:0007669"/>
    <property type="project" value="TreeGrafter"/>
</dbReference>
<organism evidence="6 7">
    <name type="scientific">Microlunatus soli</name>
    <dbReference type="NCBI Taxonomy" id="630515"/>
    <lineage>
        <taxon>Bacteria</taxon>
        <taxon>Bacillati</taxon>
        <taxon>Actinomycetota</taxon>
        <taxon>Actinomycetes</taxon>
        <taxon>Propionibacteriales</taxon>
        <taxon>Propionibacteriaceae</taxon>
        <taxon>Microlunatus</taxon>
    </lineage>
</organism>
<sequence length="196" mass="21077">MRTVNPEVHAARRAEIVAAAAIEFAANGVEGTSTAAVCRRAGIGSGTLFHYFGTKQELFRAIFADDLPRITELSAAATAEADPDAGVQMITDHLIAEVADPLSPGLTSAALLQVNRDPQLAAVLTETDDLIRRALTALLRRSARKPGRSLPFRPAPTARWIQSVIDAAHLSESSNRRRTTSELRTIVGWLTGHHPL</sequence>
<evidence type="ECO:0000259" key="5">
    <source>
        <dbReference type="PROSITE" id="PS50977"/>
    </source>
</evidence>
<dbReference type="STRING" id="630515.SAMN04489812_5721"/>
<dbReference type="PANTHER" id="PTHR30055:SF234">
    <property type="entry name" value="HTH-TYPE TRANSCRIPTIONAL REGULATOR BETI"/>
    <property type="match status" value="1"/>
</dbReference>
<protein>
    <submittedName>
        <fullName evidence="6">DNA-binding transcriptional regulator, AcrR family</fullName>
    </submittedName>
</protein>
<keyword evidence="7" id="KW-1185">Reference proteome</keyword>
<name>A0A1H2A768_9ACTN</name>
<dbReference type="GO" id="GO:0000976">
    <property type="term" value="F:transcription cis-regulatory region binding"/>
    <property type="evidence" value="ECO:0007669"/>
    <property type="project" value="TreeGrafter"/>
</dbReference>
<evidence type="ECO:0000256" key="1">
    <source>
        <dbReference type="ARBA" id="ARBA00023015"/>
    </source>
</evidence>
<gene>
    <name evidence="6" type="ORF">SAMN04489812_5721</name>
</gene>
<dbReference type="OrthoDB" id="9805134at2"/>
<dbReference type="EMBL" id="LT629772">
    <property type="protein sequence ID" value="SDT41821.1"/>
    <property type="molecule type" value="Genomic_DNA"/>
</dbReference>
<dbReference type="InterPro" id="IPR001647">
    <property type="entry name" value="HTH_TetR"/>
</dbReference>
<dbReference type="PRINTS" id="PR00455">
    <property type="entry name" value="HTHTETR"/>
</dbReference>
<keyword evidence="1" id="KW-0805">Transcription regulation</keyword>
<dbReference type="PROSITE" id="PS01081">
    <property type="entry name" value="HTH_TETR_1"/>
    <property type="match status" value="1"/>
</dbReference>